<evidence type="ECO:0000313" key="2">
    <source>
        <dbReference type="EMBL" id="KDP44904.1"/>
    </source>
</evidence>
<gene>
    <name evidence="2" type="ORF">JCGZ_01404</name>
</gene>
<sequence length="131" mass="15015">MQGKRQASKAESIESISEAVVNGVGFAGIVAASLRGKGDNVHASRGPIEAWELHKVDQRRQGSRSPPPLHRMVVGNEEREERRRCSLCARRRRRRREEKKKKEKDGSREVWAIPVRFESVWSKSIIWPDFA</sequence>
<dbReference type="EMBL" id="KK914240">
    <property type="protein sequence ID" value="KDP44904.1"/>
    <property type="molecule type" value="Genomic_DNA"/>
</dbReference>
<keyword evidence="3" id="KW-1185">Reference proteome</keyword>
<organism evidence="2 3">
    <name type="scientific">Jatropha curcas</name>
    <name type="common">Barbados nut</name>
    <dbReference type="NCBI Taxonomy" id="180498"/>
    <lineage>
        <taxon>Eukaryota</taxon>
        <taxon>Viridiplantae</taxon>
        <taxon>Streptophyta</taxon>
        <taxon>Embryophyta</taxon>
        <taxon>Tracheophyta</taxon>
        <taxon>Spermatophyta</taxon>
        <taxon>Magnoliopsida</taxon>
        <taxon>eudicotyledons</taxon>
        <taxon>Gunneridae</taxon>
        <taxon>Pentapetalae</taxon>
        <taxon>rosids</taxon>
        <taxon>fabids</taxon>
        <taxon>Malpighiales</taxon>
        <taxon>Euphorbiaceae</taxon>
        <taxon>Crotonoideae</taxon>
        <taxon>Jatropheae</taxon>
        <taxon>Jatropha</taxon>
    </lineage>
</organism>
<protein>
    <submittedName>
        <fullName evidence="2">Uncharacterized protein</fullName>
    </submittedName>
</protein>
<evidence type="ECO:0000256" key="1">
    <source>
        <dbReference type="SAM" id="MobiDB-lite"/>
    </source>
</evidence>
<accession>A0A067LKN7</accession>
<name>A0A067LKN7_JATCU</name>
<feature type="region of interest" description="Disordered" evidence="1">
    <location>
        <begin position="52"/>
        <end position="81"/>
    </location>
</feature>
<dbReference type="Proteomes" id="UP000027138">
    <property type="component" value="Unassembled WGS sequence"/>
</dbReference>
<dbReference type="AlphaFoldDB" id="A0A067LKN7"/>
<reference evidence="2 3" key="1">
    <citation type="journal article" date="2014" name="PLoS ONE">
        <title>Global Analysis of Gene Expression Profiles in Physic Nut (Jatropha curcas L.) Seedlings Exposed to Salt Stress.</title>
        <authorList>
            <person name="Zhang L."/>
            <person name="Zhang C."/>
            <person name="Wu P."/>
            <person name="Chen Y."/>
            <person name="Li M."/>
            <person name="Jiang H."/>
            <person name="Wu G."/>
        </authorList>
    </citation>
    <scope>NUCLEOTIDE SEQUENCE [LARGE SCALE GENOMIC DNA]</scope>
    <source>
        <strain evidence="3">cv. GZQX0401</strain>
        <tissue evidence="2">Young leaves</tissue>
    </source>
</reference>
<proteinExistence type="predicted"/>
<evidence type="ECO:0000313" key="3">
    <source>
        <dbReference type="Proteomes" id="UP000027138"/>
    </source>
</evidence>